<name>A0A4U5JNH4_9GAMM</name>
<sequence length="217" mass="22569">MSESHQRDPGGNALDSRRPIAARSSAFARHAAAWLANSGISPNAISLLSIVFALAGAAALSWMPSPWGPLLCAVGIQARLLCNLFDGMVAVEGGKGTPAGALYNEVPDRIADSVFLIALGYAAGHGWLGWLAALLAAATAYIRTLGGALGQAQDFRGPMAKQQRMATMTVACVLAPIELAWSGTRYALLVAAIFVAAGSALTCWTRLRAIAQRLKPA</sequence>
<dbReference type="Proteomes" id="UP000308707">
    <property type="component" value="Unassembled WGS sequence"/>
</dbReference>
<gene>
    <name evidence="2" type="ORF">FCE95_11970</name>
</gene>
<comment type="caution">
    <text evidence="2">The sequence shown here is derived from an EMBL/GenBank/DDBJ whole genome shotgun (WGS) entry which is preliminary data.</text>
</comment>
<dbReference type="AlphaFoldDB" id="A0A4U5JNH4"/>
<evidence type="ECO:0000313" key="3">
    <source>
        <dbReference type="Proteomes" id="UP000308707"/>
    </source>
</evidence>
<dbReference type="Gene3D" id="1.20.120.1760">
    <property type="match status" value="1"/>
</dbReference>
<dbReference type="EMBL" id="SZUA01000002">
    <property type="protein sequence ID" value="TKR30805.1"/>
    <property type="molecule type" value="Genomic_DNA"/>
</dbReference>
<dbReference type="GO" id="GO:0016780">
    <property type="term" value="F:phosphotransferase activity, for other substituted phosphate groups"/>
    <property type="evidence" value="ECO:0007669"/>
    <property type="project" value="InterPro"/>
</dbReference>
<dbReference type="Pfam" id="PF01066">
    <property type="entry name" value="CDP-OH_P_transf"/>
    <property type="match status" value="1"/>
</dbReference>
<feature type="transmembrane region" description="Helical" evidence="1">
    <location>
        <begin position="44"/>
        <end position="63"/>
    </location>
</feature>
<keyword evidence="1" id="KW-0472">Membrane</keyword>
<feature type="transmembrane region" description="Helical" evidence="1">
    <location>
        <begin position="187"/>
        <end position="207"/>
    </location>
</feature>
<dbReference type="GO" id="GO:0008654">
    <property type="term" value="P:phospholipid biosynthetic process"/>
    <property type="evidence" value="ECO:0007669"/>
    <property type="project" value="InterPro"/>
</dbReference>
<dbReference type="RefSeq" id="WP_137267236.1">
    <property type="nucleotide sequence ID" value="NZ_SZUA01000002.1"/>
</dbReference>
<feature type="transmembrane region" description="Helical" evidence="1">
    <location>
        <begin position="114"/>
        <end position="142"/>
    </location>
</feature>
<reference evidence="2 3" key="1">
    <citation type="submission" date="2019-04" db="EMBL/GenBank/DDBJ databases">
        <title>Reference strain of H23.</title>
        <authorList>
            <person name="Luo X."/>
        </authorList>
    </citation>
    <scope>NUCLEOTIDE SEQUENCE [LARGE SCALE GENOMIC DNA]</scope>
    <source>
        <strain evidence="2 3">H23</strain>
    </source>
</reference>
<evidence type="ECO:0000256" key="1">
    <source>
        <dbReference type="SAM" id="Phobius"/>
    </source>
</evidence>
<protein>
    <submittedName>
        <fullName evidence="2">CDP-alcohol phosphatidyltransferase family protein</fullName>
    </submittedName>
</protein>
<keyword evidence="1" id="KW-0812">Transmembrane</keyword>
<dbReference type="OrthoDB" id="1034332at2"/>
<dbReference type="InterPro" id="IPR043130">
    <property type="entry name" value="CDP-OH_PTrfase_TM_dom"/>
</dbReference>
<keyword evidence="2" id="KW-0808">Transferase</keyword>
<dbReference type="GO" id="GO:0016020">
    <property type="term" value="C:membrane"/>
    <property type="evidence" value="ECO:0007669"/>
    <property type="project" value="InterPro"/>
</dbReference>
<feature type="transmembrane region" description="Helical" evidence="1">
    <location>
        <begin position="163"/>
        <end position="181"/>
    </location>
</feature>
<keyword evidence="1" id="KW-1133">Transmembrane helix</keyword>
<proteinExistence type="predicted"/>
<dbReference type="InterPro" id="IPR000462">
    <property type="entry name" value="CDP-OH_P_trans"/>
</dbReference>
<evidence type="ECO:0000313" key="2">
    <source>
        <dbReference type="EMBL" id="TKR30805.1"/>
    </source>
</evidence>
<accession>A0A4U5JNH4</accession>
<organism evidence="2 3">
    <name type="scientific">Luteimonas gilva</name>
    <dbReference type="NCBI Taxonomy" id="2572684"/>
    <lineage>
        <taxon>Bacteria</taxon>
        <taxon>Pseudomonadati</taxon>
        <taxon>Pseudomonadota</taxon>
        <taxon>Gammaproteobacteria</taxon>
        <taxon>Lysobacterales</taxon>
        <taxon>Lysobacteraceae</taxon>
        <taxon>Luteimonas</taxon>
    </lineage>
</organism>
<keyword evidence="3" id="KW-1185">Reference proteome</keyword>